<dbReference type="GO" id="GO:0019843">
    <property type="term" value="F:rRNA binding"/>
    <property type="evidence" value="ECO:0007669"/>
    <property type="project" value="TreeGrafter"/>
</dbReference>
<dbReference type="EMBL" id="UOEK01000088">
    <property type="protein sequence ID" value="VAV95978.1"/>
    <property type="molecule type" value="Genomic_DNA"/>
</dbReference>
<dbReference type="Pfam" id="PF01926">
    <property type="entry name" value="MMR_HSR1"/>
    <property type="match status" value="1"/>
</dbReference>
<evidence type="ECO:0000259" key="1">
    <source>
        <dbReference type="Pfam" id="PF01926"/>
    </source>
</evidence>
<accession>A0A3B0S6G1</accession>
<dbReference type="InterPro" id="IPR027417">
    <property type="entry name" value="P-loop_NTPase"/>
</dbReference>
<dbReference type="GO" id="GO:0005525">
    <property type="term" value="F:GTP binding"/>
    <property type="evidence" value="ECO:0007669"/>
    <property type="project" value="InterPro"/>
</dbReference>
<reference evidence="2" key="1">
    <citation type="submission" date="2018-06" db="EMBL/GenBank/DDBJ databases">
        <authorList>
            <person name="Zhirakovskaya E."/>
        </authorList>
    </citation>
    <scope>NUCLEOTIDE SEQUENCE</scope>
</reference>
<dbReference type="AlphaFoldDB" id="A0A3B0S6G1"/>
<feature type="non-terminal residue" evidence="2">
    <location>
        <position position="374"/>
    </location>
</feature>
<evidence type="ECO:0000313" key="2">
    <source>
        <dbReference type="EMBL" id="VAV95978.1"/>
    </source>
</evidence>
<dbReference type="GO" id="GO:0005829">
    <property type="term" value="C:cytosol"/>
    <property type="evidence" value="ECO:0007669"/>
    <property type="project" value="TreeGrafter"/>
</dbReference>
<organism evidence="2">
    <name type="scientific">hydrothermal vent metagenome</name>
    <dbReference type="NCBI Taxonomy" id="652676"/>
    <lineage>
        <taxon>unclassified sequences</taxon>
        <taxon>metagenomes</taxon>
        <taxon>ecological metagenomes</taxon>
    </lineage>
</organism>
<protein>
    <recommendedName>
        <fullName evidence="1">G domain-containing protein</fullName>
    </recommendedName>
</protein>
<dbReference type="PANTHER" id="PTHR42698:SF1">
    <property type="entry name" value="GTPASE ERA, MITOCHONDRIAL"/>
    <property type="match status" value="1"/>
</dbReference>
<gene>
    <name evidence="2" type="ORF">MNBD_ACTINO02-476</name>
</gene>
<name>A0A3B0S6G1_9ZZZZ</name>
<dbReference type="GO" id="GO:0043024">
    <property type="term" value="F:ribosomal small subunit binding"/>
    <property type="evidence" value="ECO:0007669"/>
    <property type="project" value="TreeGrafter"/>
</dbReference>
<dbReference type="InterPro" id="IPR006073">
    <property type="entry name" value="GTP-bd"/>
</dbReference>
<sequence length="374" mass="40287">MRDIAELIDALDAVVAGAPGFVDEPLVVEAAALALQLRRRTGYLGGTLVLAIVGGTGAGKSSLLNAIAGETVASVSDIRPHTHEPLAWMPESADSGLGALLDELDIVVRRRHDQFETLCIIDLPDFDSYAQAHREVVERLLPHVDAVAWLVDPVKYADPILHSEFLAPVSQHAAQFIFVMNKMDLLPGADHGTVIGDFQRLLRDDGFDDVRVIPVAASPIVGSPQGIVDLTDHLRERLTDKRVALNKLVHEVRDLVRRMGRDAGVWGGTGNAFEREWITTRDSVVDGLAGPPGSSQREDATCRLSDFIAALAGAAGPRGFEVRERMPVNVVAQVVNDIAATAATTSTEARRNHLDDTIGTPLRSWAYGRAVFGA</sequence>
<proteinExistence type="predicted"/>
<feature type="domain" description="G" evidence="1">
    <location>
        <begin position="50"/>
        <end position="182"/>
    </location>
</feature>
<dbReference type="SUPFAM" id="SSF52540">
    <property type="entry name" value="P-loop containing nucleoside triphosphate hydrolases"/>
    <property type="match status" value="1"/>
</dbReference>
<dbReference type="GO" id="GO:0000028">
    <property type="term" value="P:ribosomal small subunit assembly"/>
    <property type="evidence" value="ECO:0007669"/>
    <property type="project" value="TreeGrafter"/>
</dbReference>
<dbReference type="PANTHER" id="PTHR42698">
    <property type="entry name" value="GTPASE ERA"/>
    <property type="match status" value="1"/>
</dbReference>
<dbReference type="InterPro" id="IPR005662">
    <property type="entry name" value="GTPase_Era-like"/>
</dbReference>
<dbReference type="Gene3D" id="3.40.50.300">
    <property type="entry name" value="P-loop containing nucleotide triphosphate hydrolases"/>
    <property type="match status" value="1"/>
</dbReference>